<evidence type="ECO:0000256" key="1">
    <source>
        <dbReference type="SAM" id="Phobius"/>
    </source>
</evidence>
<dbReference type="PATRIC" id="fig|1227271.3.peg.972"/>
<dbReference type="RefSeq" id="WP_021665476.1">
    <property type="nucleotide sequence ID" value="NZ_KI259168.1"/>
</dbReference>
<name>A0A0E2LR58_PORGN</name>
<organism evidence="2 3">
    <name type="scientific">Porphyromonas gingivalis F0570</name>
    <dbReference type="NCBI Taxonomy" id="1227271"/>
    <lineage>
        <taxon>Bacteria</taxon>
        <taxon>Pseudomonadati</taxon>
        <taxon>Bacteroidota</taxon>
        <taxon>Bacteroidia</taxon>
        <taxon>Bacteroidales</taxon>
        <taxon>Porphyromonadaceae</taxon>
        <taxon>Porphyromonas</taxon>
    </lineage>
</organism>
<evidence type="ECO:0000313" key="3">
    <source>
        <dbReference type="Proteomes" id="UP000016630"/>
    </source>
</evidence>
<proteinExistence type="predicted"/>
<feature type="transmembrane region" description="Helical" evidence="1">
    <location>
        <begin position="196"/>
        <end position="214"/>
    </location>
</feature>
<evidence type="ECO:0000313" key="2">
    <source>
        <dbReference type="EMBL" id="ERJ66433.1"/>
    </source>
</evidence>
<keyword evidence="1" id="KW-0812">Transmembrane</keyword>
<keyword evidence="1" id="KW-0472">Membrane</keyword>
<dbReference type="HOGENOM" id="CLU_1178366_0_0_10"/>
<dbReference type="AlphaFoldDB" id="A0A0E2LR58"/>
<reference evidence="2 3" key="1">
    <citation type="submission" date="2013-06" db="EMBL/GenBank/DDBJ databases">
        <authorList>
            <person name="Weinstock G."/>
            <person name="Sodergren E."/>
            <person name="Lobos E.A."/>
            <person name="Fulton L."/>
            <person name="Fulton R."/>
            <person name="Courtney L."/>
            <person name="Fronick C."/>
            <person name="O'Laughlin M."/>
            <person name="Godfrey J."/>
            <person name="Wilson R.M."/>
            <person name="Miner T."/>
            <person name="Farmer C."/>
            <person name="Delehaunty K."/>
            <person name="Cordes M."/>
            <person name="Minx P."/>
            <person name="Tomlinson C."/>
            <person name="Chen J."/>
            <person name="Wollam A."/>
            <person name="Pepin K.H."/>
            <person name="Bhonagiri V."/>
            <person name="Zhang X."/>
            <person name="Warren W."/>
            <person name="Mitreva M."/>
            <person name="Mardis E.R."/>
            <person name="Wilson R.K."/>
        </authorList>
    </citation>
    <scope>NUCLEOTIDE SEQUENCE [LARGE SCALE GENOMIC DNA]</scope>
    <source>
        <strain evidence="2 3">F0570</strain>
    </source>
</reference>
<feature type="transmembrane region" description="Helical" evidence="1">
    <location>
        <begin position="7"/>
        <end position="26"/>
    </location>
</feature>
<dbReference type="Proteomes" id="UP000016630">
    <property type="component" value="Unassembled WGS sequence"/>
</dbReference>
<accession>A0A0E2LR58</accession>
<feature type="transmembrane region" description="Helical" evidence="1">
    <location>
        <begin position="153"/>
        <end position="176"/>
    </location>
</feature>
<protein>
    <submittedName>
        <fullName evidence="2">Uncharacterized protein</fullName>
    </submittedName>
</protein>
<dbReference type="EMBL" id="AWUW01000078">
    <property type="protein sequence ID" value="ERJ66433.1"/>
    <property type="molecule type" value="Genomic_DNA"/>
</dbReference>
<sequence length="238" mass="28134">MEKFSLYDFLAIILPGIAFIVVFRIIFSSLHLSLPVDIPLGLESTIVYALICGAVLYVLSFSLVKLFPRLFGLYRHVADLYQKMKALHPIMNDTLNRQAERWGLGKIYLSEEEFCQSEEKEKIRMLQSDFYDRMWYRLDFRGKLGSAKSFQCYYFFFRHSFWGLVLISLILLSYKLLAYIPACDMEDIGRREYSDIAVPIMILSALFVFLAQWFRIKMVEKMYWTFYISLIEQENSNL</sequence>
<dbReference type="NCBIfam" id="NF040557">
    <property type="entry name" value="CAS_Csx27"/>
    <property type="match status" value="1"/>
</dbReference>
<keyword evidence="1" id="KW-1133">Transmembrane helix</keyword>
<feature type="transmembrane region" description="Helical" evidence="1">
    <location>
        <begin position="46"/>
        <end position="67"/>
    </location>
</feature>
<comment type="caution">
    <text evidence="2">The sequence shown here is derived from an EMBL/GenBank/DDBJ whole genome shotgun (WGS) entry which is preliminary data.</text>
</comment>
<gene>
    <name evidence="2" type="ORF">HMPREF1555_01120</name>
</gene>